<keyword evidence="1" id="KW-0723">Serine/threonine-protein kinase</keyword>
<evidence type="ECO:0000313" key="3">
    <source>
        <dbReference type="EMBL" id="OJJ81232.1"/>
    </source>
</evidence>
<dbReference type="GO" id="GO:0005737">
    <property type="term" value="C:cytoplasm"/>
    <property type="evidence" value="ECO:0007669"/>
    <property type="project" value="TreeGrafter"/>
</dbReference>
<evidence type="ECO:0000259" key="2">
    <source>
        <dbReference type="SMART" id="SM01346"/>
    </source>
</evidence>
<dbReference type="EC" id="2.7.11.1" evidence="1"/>
<evidence type="ECO:0000256" key="1">
    <source>
        <dbReference type="RuleBase" id="RU364109"/>
    </source>
</evidence>
<accession>A0A1L9VBL0</accession>
<dbReference type="GO" id="GO:0031931">
    <property type="term" value="C:TORC1 complex"/>
    <property type="evidence" value="ECO:0007669"/>
    <property type="project" value="TreeGrafter"/>
</dbReference>
<dbReference type="GeneID" id="34458365"/>
<gene>
    <name evidence="3" type="ORF">ASPGLDRAFT_1500869</name>
</gene>
<dbReference type="GO" id="GO:0038202">
    <property type="term" value="P:TORC1 signaling"/>
    <property type="evidence" value="ECO:0007669"/>
    <property type="project" value="TreeGrafter"/>
</dbReference>
<dbReference type="SUPFAM" id="SSF48371">
    <property type="entry name" value="ARM repeat"/>
    <property type="match status" value="1"/>
</dbReference>
<sequence length="499" mass="55409">MIYLQAQLKRDKEWNSAFIAIGKIASVIGGAMAQYLNGIIIYIQEGLAMKAWSQATVNEALMFECISMLSLTVRQTPSKYMEALLDPIFVCGLSELLTQALVDMAHYIPPIKPTIQEKLLEMLSIILYRTPFRPLGCPENRLPPMPSFTKDFSPQELHSDAKIALSLHTLGSFDFSGHILNKFVQDVAINYIENDNPEIRKASALTCCQLFVHDPIINQTSSHSIQVVFSVREAAICIIGCLSSVNPAYVFLLLRKLLVNLLTGLGFASTARQKEESALLISLFVSNATKLIRSYISPIVMTLLPKATDANLGVALTTLKVVGELENVRGDPYLEYPHLLAVLINIIKTEQTASLWKETKLLGILGALDPYKYQQISEDAPDIHHTNEVQPVTDVALIMQEHPAGELTYARLKFNWASGGQRESLGMLKEFNATLTEDFTWFNALIMSQTDHAINGVNGVVDANHADIAGLRERVGDVGKLRHLLAKSYLRQGEWQMAL</sequence>
<dbReference type="PANTHER" id="PTHR11139">
    <property type="entry name" value="ATAXIA TELANGIECTASIA MUTATED ATM -RELATED"/>
    <property type="match status" value="1"/>
</dbReference>
<dbReference type="InterPro" id="IPR003151">
    <property type="entry name" value="PIK-rel_kinase_FAT"/>
</dbReference>
<keyword evidence="1" id="KW-0067">ATP-binding</keyword>
<dbReference type="Pfam" id="PF11865">
    <property type="entry name" value="mTOR_dom"/>
    <property type="match status" value="1"/>
</dbReference>
<dbReference type="GO" id="GO:0004674">
    <property type="term" value="F:protein serine/threonine kinase activity"/>
    <property type="evidence" value="ECO:0007669"/>
    <property type="project" value="UniProtKB-KW"/>
</dbReference>
<keyword evidence="1" id="KW-0808">Transferase</keyword>
<dbReference type="EMBL" id="KV878907">
    <property type="protein sequence ID" value="OJJ81232.1"/>
    <property type="molecule type" value="Genomic_DNA"/>
</dbReference>
<dbReference type="GO" id="GO:0005634">
    <property type="term" value="C:nucleus"/>
    <property type="evidence" value="ECO:0007669"/>
    <property type="project" value="TreeGrafter"/>
</dbReference>
<dbReference type="InterPro" id="IPR024585">
    <property type="entry name" value="mTOR_dom"/>
</dbReference>
<evidence type="ECO:0000313" key="4">
    <source>
        <dbReference type="Proteomes" id="UP000184300"/>
    </source>
</evidence>
<organism evidence="3 4">
    <name type="scientific">Aspergillus glaucus CBS 516.65</name>
    <dbReference type="NCBI Taxonomy" id="1160497"/>
    <lineage>
        <taxon>Eukaryota</taxon>
        <taxon>Fungi</taxon>
        <taxon>Dikarya</taxon>
        <taxon>Ascomycota</taxon>
        <taxon>Pezizomycotina</taxon>
        <taxon>Eurotiomycetes</taxon>
        <taxon>Eurotiomycetidae</taxon>
        <taxon>Eurotiales</taxon>
        <taxon>Aspergillaceae</taxon>
        <taxon>Aspergillus</taxon>
        <taxon>Aspergillus subgen. Aspergillus</taxon>
    </lineage>
</organism>
<dbReference type="RefSeq" id="XP_022397930.1">
    <property type="nucleotide sequence ID" value="XM_022542104.1"/>
</dbReference>
<dbReference type="InterPro" id="IPR016024">
    <property type="entry name" value="ARM-type_fold"/>
</dbReference>
<dbReference type="GO" id="GO:0016242">
    <property type="term" value="P:negative regulation of macroautophagy"/>
    <property type="evidence" value="ECO:0007669"/>
    <property type="project" value="TreeGrafter"/>
</dbReference>
<dbReference type="Pfam" id="PF02259">
    <property type="entry name" value="FAT"/>
    <property type="match status" value="1"/>
</dbReference>
<keyword evidence="4" id="KW-1185">Reference proteome</keyword>
<protein>
    <recommendedName>
        <fullName evidence="1">Serine/threonine-protein kinase TOR</fullName>
        <ecNumber evidence="1">2.7.11.1</ecNumber>
    </recommendedName>
</protein>
<dbReference type="Proteomes" id="UP000184300">
    <property type="component" value="Unassembled WGS sequence"/>
</dbReference>
<proteinExistence type="inferred from homology"/>
<comment type="catalytic activity">
    <reaction evidence="1">
        <text>L-threonyl-[protein] + ATP = O-phospho-L-threonyl-[protein] + ADP + H(+)</text>
        <dbReference type="Rhea" id="RHEA:46608"/>
        <dbReference type="Rhea" id="RHEA-COMP:11060"/>
        <dbReference type="Rhea" id="RHEA-COMP:11605"/>
        <dbReference type="ChEBI" id="CHEBI:15378"/>
        <dbReference type="ChEBI" id="CHEBI:30013"/>
        <dbReference type="ChEBI" id="CHEBI:30616"/>
        <dbReference type="ChEBI" id="CHEBI:61977"/>
        <dbReference type="ChEBI" id="CHEBI:456216"/>
        <dbReference type="EC" id="2.7.11.1"/>
    </reaction>
</comment>
<dbReference type="OrthoDB" id="381190at2759"/>
<dbReference type="AlphaFoldDB" id="A0A1L9VBL0"/>
<keyword evidence="1" id="KW-0547">Nucleotide-binding</keyword>
<dbReference type="VEuPathDB" id="FungiDB:ASPGLDRAFT_1500869"/>
<dbReference type="SMART" id="SM01346">
    <property type="entry name" value="DUF3385"/>
    <property type="match status" value="1"/>
</dbReference>
<reference evidence="4" key="1">
    <citation type="journal article" date="2017" name="Genome Biol.">
        <title>Comparative genomics reveals high biological diversity and specific adaptations in the industrially and medically important fungal genus Aspergillus.</title>
        <authorList>
            <person name="de Vries R.P."/>
            <person name="Riley R."/>
            <person name="Wiebenga A."/>
            <person name="Aguilar-Osorio G."/>
            <person name="Amillis S."/>
            <person name="Uchima C.A."/>
            <person name="Anderluh G."/>
            <person name="Asadollahi M."/>
            <person name="Askin M."/>
            <person name="Barry K."/>
            <person name="Battaglia E."/>
            <person name="Bayram O."/>
            <person name="Benocci T."/>
            <person name="Braus-Stromeyer S.A."/>
            <person name="Caldana C."/>
            <person name="Canovas D."/>
            <person name="Cerqueira G.C."/>
            <person name="Chen F."/>
            <person name="Chen W."/>
            <person name="Choi C."/>
            <person name="Clum A."/>
            <person name="Dos Santos R.A."/>
            <person name="Damasio A.R."/>
            <person name="Diallinas G."/>
            <person name="Emri T."/>
            <person name="Fekete E."/>
            <person name="Flipphi M."/>
            <person name="Freyberg S."/>
            <person name="Gallo A."/>
            <person name="Gournas C."/>
            <person name="Habgood R."/>
            <person name="Hainaut M."/>
            <person name="Harispe M.L."/>
            <person name="Henrissat B."/>
            <person name="Hilden K.S."/>
            <person name="Hope R."/>
            <person name="Hossain A."/>
            <person name="Karabika E."/>
            <person name="Karaffa L."/>
            <person name="Karanyi Z."/>
            <person name="Krasevec N."/>
            <person name="Kuo A."/>
            <person name="Kusch H."/>
            <person name="LaButti K."/>
            <person name="Lagendijk E.L."/>
            <person name="Lapidus A."/>
            <person name="Levasseur A."/>
            <person name="Lindquist E."/>
            <person name="Lipzen A."/>
            <person name="Logrieco A.F."/>
            <person name="MacCabe A."/>
            <person name="Maekelae M.R."/>
            <person name="Malavazi I."/>
            <person name="Melin P."/>
            <person name="Meyer V."/>
            <person name="Mielnichuk N."/>
            <person name="Miskei M."/>
            <person name="Molnar A.P."/>
            <person name="Mule G."/>
            <person name="Ngan C.Y."/>
            <person name="Orejas M."/>
            <person name="Orosz E."/>
            <person name="Ouedraogo J.P."/>
            <person name="Overkamp K.M."/>
            <person name="Park H.-S."/>
            <person name="Perrone G."/>
            <person name="Piumi F."/>
            <person name="Punt P.J."/>
            <person name="Ram A.F."/>
            <person name="Ramon A."/>
            <person name="Rauscher S."/>
            <person name="Record E."/>
            <person name="Riano-Pachon D.M."/>
            <person name="Robert V."/>
            <person name="Roehrig J."/>
            <person name="Ruller R."/>
            <person name="Salamov A."/>
            <person name="Salih N.S."/>
            <person name="Samson R.A."/>
            <person name="Sandor E."/>
            <person name="Sanguinetti M."/>
            <person name="Schuetze T."/>
            <person name="Sepcic K."/>
            <person name="Shelest E."/>
            <person name="Sherlock G."/>
            <person name="Sophianopoulou V."/>
            <person name="Squina F.M."/>
            <person name="Sun H."/>
            <person name="Susca A."/>
            <person name="Todd R.B."/>
            <person name="Tsang A."/>
            <person name="Unkles S.E."/>
            <person name="van de Wiele N."/>
            <person name="van Rossen-Uffink D."/>
            <person name="Oliveira J.V."/>
            <person name="Vesth T.C."/>
            <person name="Visser J."/>
            <person name="Yu J.-H."/>
            <person name="Zhou M."/>
            <person name="Andersen M.R."/>
            <person name="Archer D.B."/>
            <person name="Baker S.E."/>
            <person name="Benoit I."/>
            <person name="Brakhage A.A."/>
            <person name="Braus G.H."/>
            <person name="Fischer R."/>
            <person name="Frisvad J.C."/>
            <person name="Goldman G.H."/>
            <person name="Houbraken J."/>
            <person name="Oakley B."/>
            <person name="Pocsi I."/>
            <person name="Scazzocchio C."/>
            <person name="Seiboth B."/>
            <person name="vanKuyk P.A."/>
            <person name="Wortman J."/>
            <person name="Dyer P.S."/>
            <person name="Grigoriev I.V."/>
        </authorList>
    </citation>
    <scope>NUCLEOTIDE SEQUENCE [LARGE SCALE GENOMIC DNA]</scope>
    <source>
        <strain evidence="4">CBS 516.65</strain>
    </source>
</reference>
<dbReference type="Gene3D" id="1.25.10.10">
    <property type="entry name" value="Leucine-rich Repeat Variant"/>
    <property type="match status" value="1"/>
</dbReference>
<keyword evidence="1" id="KW-0418">Kinase</keyword>
<dbReference type="GO" id="GO:0005524">
    <property type="term" value="F:ATP binding"/>
    <property type="evidence" value="ECO:0007669"/>
    <property type="project" value="UniProtKB-KW"/>
</dbReference>
<name>A0A1L9VBL0_ASPGL</name>
<feature type="domain" description="Serine/threonine-protein kinase mTOR" evidence="2">
    <location>
        <begin position="331"/>
        <end position="451"/>
    </location>
</feature>
<dbReference type="InterPro" id="IPR011989">
    <property type="entry name" value="ARM-like"/>
</dbReference>
<dbReference type="PANTHER" id="PTHR11139:SF9">
    <property type="entry name" value="SERINE_THREONINE-PROTEIN KINASE MTOR"/>
    <property type="match status" value="1"/>
</dbReference>
<dbReference type="STRING" id="1160497.A0A1L9VBL0"/>
<dbReference type="InterPro" id="IPR050517">
    <property type="entry name" value="DDR_Repair_Kinase"/>
</dbReference>
<dbReference type="GO" id="GO:0031932">
    <property type="term" value="C:TORC2 complex"/>
    <property type="evidence" value="ECO:0007669"/>
    <property type="project" value="TreeGrafter"/>
</dbReference>
<comment type="similarity">
    <text evidence="1">Belongs to the PI3/PI4-kinase family.</text>
</comment>